<feature type="region of interest" description="Disordered" evidence="2">
    <location>
        <begin position="1"/>
        <end position="66"/>
    </location>
</feature>
<feature type="region of interest" description="Disordered" evidence="2">
    <location>
        <begin position="88"/>
        <end position="109"/>
    </location>
</feature>
<dbReference type="AlphaFoldDB" id="A0A699JB47"/>
<keyword evidence="1" id="KW-0175">Coiled coil</keyword>
<accession>A0A699JB47</accession>
<feature type="region of interest" description="Disordered" evidence="2">
    <location>
        <begin position="210"/>
        <end position="232"/>
    </location>
</feature>
<evidence type="ECO:0000313" key="3">
    <source>
        <dbReference type="EMBL" id="GFA20416.1"/>
    </source>
</evidence>
<feature type="compositionally biased region" description="Basic residues" evidence="2">
    <location>
        <begin position="27"/>
        <end position="36"/>
    </location>
</feature>
<gene>
    <name evidence="3" type="ORF">Tci_592388</name>
</gene>
<feature type="compositionally biased region" description="Basic and acidic residues" evidence="2">
    <location>
        <begin position="221"/>
        <end position="232"/>
    </location>
</feature>
<feature type="coiled-coil region" evidence="1">
    <location>
        <begin position="247"/>
        <end position="274"/>
    </location>
</feature>
<reference evidence="3" key="1">
    <citation type="journal article" date="2019" name="Sci. Rep.">
        <title>Draft genome of Tanacetum cinerariifolium, the natural source of mosquito coil.</title>
        <authorList>
            <person name="Yamashiro T."/>
            <person name="Shiraishi A."/>
            <person name="Satake H."/>
            <person name="Nakayama K."/>
        </authorList>
    </citation>
    <scope>NUCLEOTIDE SEQUENCE</scope>
</reference>
<dbReference type="EMBL" id="BKCJ010385177">
    <property type="protein sequence ID" value="GFA20416.1"/>
    <property type="molecule type" value="Genomic_DNA"/>
</dbReference>
<name>A0A699JB47_TANCI</name>
<sequence>MSEDSELPTDSHHTPIVTQPSSSLPQKKQKSKRKQRKEIEVPSPSSEIPNEERLPTTFNDPLPSGEDRMQLNELMILCTNLQKQVGSARRVESSTEASLGDHEDASKQKRMIDNIDQDVETTLVDDTQRRMNEEDMFGVNDLDGDKVVVDVSASEKVEQSVKVVGKETLIEIKVAKPKAITTAAKTVTTTGTRPKKKEIVMLEPFETPLPKPIISSQKPLQAKDKGKEKMVEPERHLKRKYHIMMDAEVVKNLEAQMQAELKKEERLARQKEEKANIALVAEWDNTQAMMDADCELVARLQEEEREELTIEEKSRLFVELMDKRHACQGISEYVCVNVSLGKSYLFGMLETSFYR</sequence>
<comment type="caution">
    <text evidence="3">The sequence shown here is derived from an EMBL/GenBank/DDBJ whole genome shotgun (WGS) entry which is preliminary data.</text>
</comment>
<protein>
    <submittedName>
        <fullName evidence="3">Uncharacterized protein</fullName>
    </submittedName>
</protein>
<organism evidence="3">
    <name type="scientific">Tanacetum cinerariifolium</name>
    <name type="common">Dalmatian daisy</name>
    <name type="synonym">Chrysanthemum cinerariifolium</name>
    <dbReference type="NCBI Taxonomy" id="118510"/>
    <lineage>
        <taxon>Eukaryota</taxon>
        <taxon>Viridiplantae</taxon>
        <taxon>Streptophyta</taxon>
        <taxon>Embryophyta</taxon>
        <taxon>Tracheophyta</taxon>
        <taxon>Spermatophyta</taxon>
        <taxon>Magnoliopsida</taxon>
        <taxon>eudicotyledons</taxon>
        <taxon>Gunneridae</taxon>
        <taxon>Pentapetalae</taxon>
        <taxon>asterids</taxon>
        <taxon>campanulids</taxon>
        <taxon>Asterales</taxon>
        <taxon>Asteraceae</taxon>
        <taxon>Asteroideae</taxon>
        <taxon>Anthemideae</taxon>
        <taxon>Anthemidinae</taxon>
        <taxon>Tanacetum</taxon>
    </lineage>
</organism>
<evidence type="ECO:0000256" key="2">
    <source>
        <dbReference type="SAM" id="MobiDB-lite"/>
    </source>
</evidence>
<feature type="compositionally biased region" description="Basic and acidic residues" evidence="2">
    <location>
        <begin position="89"/>
        <end position="109"/>
    </location>
</feature>
<evidence type="ECO:0000256" key="1">
    <source>
        <dbReference type="SAM" id="Coils"/>
    </source>
</evidence>
<proteinExistence type="predicted"/>